<name>A0ABT5G6G6_9ACTN</name>
<keyword evidence="2" id="KW-1185">Reference proteome</keyword>
<reference evidence="1 2" key="1">
    <citation type="journal article" date="2015" name="Int. J. Syst. Evol. Microbiol.">
        <title>Streptomyces gilvifuscus sp. nov., an actinomycete that produces antibacterial compounds isolated from soil.</title>
        <authorList>
            <person name="Nguyen T.M."/>
            <person name="Kim J."/>
        </authorList>
    </citation>
    <scope>NUCLEOTIDE SEQUENCE [LARGE SCALE GENOMIC DNA]</scope>
    <source>
        <strain evidence="1 2">T113</strain>
    </source>
</reference>
<evidence type="ECO:0000313" key="1">
    <source>
        <dbReference type="EMBL" id="MDC2960389.1"/>
    </source>
</evidence>
<organism evidence="1 2">
    <name type="scientific">Streptomyces gilvifuscus</name>
    <dbReference type="NCBI Taxonomy" id="1550617"/>
    <lineage>
        <taxon>Bacteria</taxon>
        <taxon>Bacillati</taxon>
        <taxon>Actinomycetota</taxon>
        <taxon>Actinomycetes</taxon>
        <taxon>Kitasatosporales</taxon>
        <taxon>Streptomycetaceae</taxon>
        <taxon>Streptomyces</taxon>
    </lineage>
</organism>
<dbReference type="RefSeq" id="WP_272178537.1">
    <property type="nucleotide sequence ID" value="NZ_JAQOSK010000022.1"/>
</dbReference>
<sequence>MGKILIVALLFLVAVGLVWWMGHPVPPRWLLGRHPKAREAVGNLRAGRRESKRILNEAHTEVSMAKQRLADNLRLCDERLDALQRERGANRKKADDCGNPVGKPLWPLQLREHALLIFSQDEAAEAATLPEQEPQRKVVQTLALEGLHVVLDARSLQHVICVRVTPAGGREQSIPFRRTLENEVAADAFVVAVRGQIQEDQAFRENLRSTDARLIAEIEQAAADRTRLEESGGNDVAAAERKLTAAVSRASTVKAKAYANWQKTTGRRPFW</sequence>
<proteinExistence type="predicted"/>
<dbReference type="Proteomes" id="UP001221328">
    <property type="component" value="Unassembled WGS sequence"/>
</dbReference>
<gene>
    <name evidence="1" type="ORF">PO587_38785</name>
</gene>
<accession>A0ABT5G6G6</accession>
<dbReference type="EMBL" id="JAQOSK010000022">
    <property type="protein sequence ID" value="MDC2960389.1"/>
    <property type="molecule type" value="Genomic_DNA"/>
</dbReference>
<protein>
    <submittedName>
        <fullName evidence="1">Uncharacterized protein</fullName>
    </submittedName>
</protein>
<comment type="caution">
    <text evidence="1">The sequence shown here is derived from an EMBL/GenBank/DDBJ whole genome shotgun (WGS) entry which is preliminary data.</text>
</comment>
<evidence type="ECO:0000313" key="2">
    <source>
        <dbReference type="Proteomes" id="UP001221328"/>
    </source>
</evidence>